<evidence type="ECO:0000313" key="4">
    <source>
        <dbReference type="Proteomes" id="UP000245119"/>
    </source>
</evidence>
<name>A0A2T7PMG3_POMCA</name>
<accession>A0A2T7PMG3</accession>
<sequence length="392" mass="44962">MDLRRHRSPSPNALSSDRRSKERRSSDSLHFGRRFKSPTEQAKQLPLNNNAFTTVYCSNSSSDEDSTRKLRSGGWRGNIRSSNRTGEIHDDADKRVNNCKYTPSSMSTSARTSSLDAMPRSVSDLQMEIGRSRSFREGRSKRVEDAIQDLYKLFSERSQEVKNSRVPSSSPCRRYTHVLDSSQNRVEDDCPGDGNQQQEKRDRSPPKPQPQDAGDSNPPPCVLGEIGFQLERRIIQMVFGDEPPKNLANPLINEDETKANASQRHRFYGYTVRNLPERIRAECRRHGRGERDGVREADMKCKLRRVMQELRDCGYSVTRHSSFAQDIINKYGLFSQPPDDATITKYGLRDFRCVREHVIRMSEQNEREDLLVLLNCLHHLGRKVGKALLSFD</sequence>
<feature type="region of interest" description="Disordered" evidence="1">
    <location>
        <begin position="179"/>
        <end position="223"/>
    </location>
</feature>
<dbReference type="Proteomes" id="UP000245119">
    <property type="component" value="Linkage Group LG3"/>
</dbReference>
<feature type="compositionally biased region" description="Polar residues" evidence="1">
    <location>
        <begin position="38"/>
        <end position="61"/>
    </location>
</feature>
<feature type="region of interest" description="Disordered" evidence="1">
    <location>
        <begin position="1"/>
        <end position="118"/>
    </location>
</feature>
<feature type="compositionally biased region" description="Low complexity" evidence="1">
    <location>
        <begin position="102"/>
        <end position="114"/>
    </location>
</feature>
<reference evidence="3 4" key="1">
    <citation type="submission" date="2018-04" db="EMBL/GenBank/DDBJ databases">
        <title>The genome of golden apple snail Pomacea canaliculata provides insight into stress tolerance and invasive adaptation.</title>
        <authorList>
            <person name="Liu C."/>
            <person name="Liu B."/>
            <person name="Ren Y."/>
            <person name="Zhang Y."/>
            <person name="Wang H."/>
            <person name="Li S."/>
            <person name="Jiang F."/>
            <person name="Yin L."/>
            <person name="Zhang G."/>
            <person name="Qian W."/>
            <person name="Fan W."/>
        </authorList>
    </citation>
    <scope>NUCLEOTIDE SEQUENCE [LARGE SCALE GENOMIC DNA]</scope>
    <source>
        <strain evidence="3">SZHN2017</strain>
        <tissue evidence="3">Muscle</tissue>
    </source>
</reference>
<feature type="domain" description="Speriolin C-terminal" evidence="2">
    <location>
        <begin position="263"/>
        <end position="390"/>
    </location>
</feature>
<protein>
    <recommendedName>
        <fullName evidence="2">Speriolin C-terminal domain-containing protein</fullName>
    </recommendedName>
</protein>
<organism evidence="3 4">
    <name type="scientific">Pomacea canaliculata</name>
    <name type="common">Golden apple snail</name>
    <dbReference type="NCBI Taxonomy" id="400727"/>
    <lineage>
        <taxon>Eukaryota</taxon>
        <taxon>Metazoa</taxon>
        <taxon>Spiralia</taxon>
        <taxon>Lophotrochozoa</taxon>
        <taxon>Mollusca</taxon>
        <taxon>Gastropoda</taxon>
        <taxon>Caenogastropoda</taxon>
        <taxon>Architaenioglossa</taxon>
        <taxon>Ampullarioidea</taxon>
        <taxon>Ampullariidae</taxon>
        <taxon>Pomacea</taxon>
    </lineage>
</organism>
<dbReference type="Pfam" id="PF15059">
    <property type="entry name" value="Speriolin_C"/>
    <property type="match status" value="1"/>
</dbReference>
<gene>
    <name evidence="3" type="ORF">C0Q70_05892</name>
</gene>
<feature type="compositionally biased region" description="Basic and acidic residues" evidence="1">
    <location>
        <begin position="16"/>
        <end position="27"/>
    </location>
</feature>
<dbReference type="PANTHER" id="PTHR22192">
    <property type="entry name" value="SPERIOLIN"/>
    <property type="match status" value="1"/>
</dbReference>
<dbReference type="InterPro" id="IPR026715">
    <property type="entry name" value="SPATC1"/>
</dbReference>
<dbReference type="AlphaFoldDB" id="A0A2T7PMG3"/>
<evidence type="ECO:0000259" key="2">
    <source>
        <dbReference type="Pfam" id="PF15059"/>
    </source>
</evidence>
<evidence type="ECO:0000256" key="1">
    <source>
        <dbReference type="SAM" id="MobiDB-lite"/>
    </source>
</evidence>
<dbReference type="GO" id="GO:0005813">
    <property type="term" value="C:centrosome"/>
    <property type="evidence" value="ECO:0007669"/>
    <property type="project" value="TreeGrafter"/>
</dbReference>
<dbReference type="PANTHER" id="PTHR22192:SF17">
    <property type="entry name" value="SPERIOLIN-LIKE PROTEIN"/>
    <property type="match status" value="1"/>
</dbReference>
<proteinExistence type="predicted"/>
<evidence type="ECO:0000313" key="3">
    <source>
        <dbReference type="EMBL" id="PVD34616.1"/>
    </source>
</evidence>
<keyword evidence="4" id="KW-1185">Reference proteome</keyword>
<dbReference type="EMBL" id="PZQS01000003">
    <property type="protein sequence ID" value="PVD34616.1"/>
    <property type="molecule type" value="Genomic_DNA"/>
</dbReference>
<comment type="caution">
    <text evidence="3">The sequence shown here is derived from an EMBL/GenBank/DDBJ whole genome shotgun (WGS) entry which is preliminary data.</text>
</comment>
<feature type="compositionally biased region" description="Basic and acidic residues" evidence="1">
    <location>
        <begin position="86"/>
        <end position="96"/>
    </location>
</feature>
<dbReference type="OrthoDB" id="6158554at2759"/>
<dbReference type="InterPro" id="IPR029384">
    <property type="entry name" value="Speriolin_C"/>
</dbReference>